<dbReference type="PANTHER" id="PTHR30213:SF0">
    <property type="entry name" value="UPF0761 MEMBRANE PROTEIN YIHY"/>
    <property type="match status" value="1"/>
</dbReference>
<sequence length="280" mass="29290">MPAKHANYAKPKDATVTSPHQTVQGVITTYAAWHREVRITESASATAFWLLIAFGPAGLVAINVLGLFVDQGAIAEHLIAIAGSAPGSFGDLLVEQLAAVASPSPGSIVLDAVLVVTSLWTISTAVAMLMRGLRRGYGLPVAHFLPLRLLASIAGLTAIIVLGLLAFAIDMRSTTQQVVGITCAVALAFALIMVLHALAVGRSFALRSLWPGATFAALALLLIQLLWERASALSPSLAQTYGGIAGLVTSMLGVWLAAFAILLGAFVNKWLSERRSRSSA</sequence>
<dbReference type="EMBL" id="CAFBNE010000039">
    <property type="protein sequence ID" value="CAB4948952.1"/>
    <property type="molecule type" value="Genomic_DNA"/>
</dbReference>
<feature type="transmembrane region" description="Helical" evidence="6">
    <location>
        <begin position="48"/>
        <end position="69"/>
    </location>
</feature>
<evidence type="ECO:0000256" key="2">
    <source>
        <dbReference type="ARBA" id="ARBA00022475"/>
    </source>
</evidence>
<feature type="transmembrane region" description="Helical" evidence="6">
    <location>
        <begin position="175"/>
        <end position="197"/>
    </location>
</feature>
<evidence type="ECO:0000256" key="6">
    <source>
        <dbReference type="SAM" id="Phobius"/>
    </source>
</evidence>
<keyword evidence="3 6" id="KW-0812">Transmembrane</keyword>
<gene>
    <name evidence="7" type="ORF">UFOPK3772_01410</name>
</gene>
<dbReference type="InterPro" id="IPR017039">
    <property type="entry name" value="Virul_fac_BrkB"/>
</dbReference>
<evidence type="ECO:0000256" key="1">
    <source>
        <dbReference type="ARBA" id="ARBA00004651"/>
    </source>
</evidence>
<reference evidence="7" key="1">
    <citation type="submission" date="2020-05" db="EMBL/GenBank/DDBJ databases">
        <authorList>
            <person name="Chiriac C."/>
            <person name="Salcher M."/>
            <person name="Ghai R."/>
            <person name="Kavagutti S V."/>
        </authorList>
    </citation>
    <scope>NUCLEOTIDE SEQUENCE</scope>
</reference>
<organism evidence="7">
    <name type="scientific">freshwater metagenome</name>
    <dbReference type="NCBI Taxonomy" id="449393"/>
    <lineage>
        <taxon>unclassified sequences</taxon>
        <taxon>metagenomes</taxon>
        <taxon>ecological metagenomes</taxon>
    </lineage>
</organism>
<evidence type="ECO:0000256" key="3">
    <source>
        <dbReference type="ARBA" id="ARBA00022692"/>
    </source>
</evidence>
<feature type="transmembrane region" description="Helical" evidence="6">
    <location>
        <begin position="149"/>
        <end position="169"/>
    </location>
</feature>
<dbReference type="Pfam" id="PF03631">
    <property type="entry name" value="Virul_fac_BrkB"/>
    <property type="match status" value="1"/>
</dbReference>
<feature type="transmembrane region" description="Helical" evidence="6">
    <location>
        <begin position="209"/>
        <end position="227"/>
    </location>
</feature>
<feature type="transmembrane region" description="Helical" evidence="6">
    <location>
        <begin position="108"/>
        <end position="129"/>
    </location>
</feature>
<keyword evidence="4 6" id="KW-1133">Transmembrane helix</keyword>
<dbReference type="PIRSF" id="PIRSF035875">
    <property type="entry name" value="RNase_BN"/>
    <property type="match status" value="1"/>
</dbReference>
<comment type="subcellular location">
    <subcellularLocation>
        <location evidence="1">Cell membrane</location>
        <topology evidence="1">Multi-pass membrane protein</topology>
    </subcellularLocation>
</comment>
<dbReference type="PANTHER" id="PTHR30213">
    <property type="entry name" value="INNER MEMBRANE PROTEIN YHJD"/>
    <property type="match status" value="1"/>
</dbReference>
<accession>A0A6J7K3K5</accession>
<keyword evidence="2" id="KW-1003">Cell membrane</keyword>
<dbReference type="AlphaFoldDB" id="A0A6J7K3K5"/>
<keyword evidence="5 6" id="KW-0472">Membrane</keyword>
<dbReference type="GO" id="GO:0005886">
    <property type="term" value="C:plasma membrane"/>
    <property type="evidence" value="ECO:0007669"/>
    <property type="project" value="UniProtKB-SubCell"/>
</dbReference>
<evidence type="ECO:0000256" key="5">
    <source>
        <dbReference type="ARBA" id="ARBA00023136"/>
    </source>
</evidence>
<name>A0A6J7K3K5_9ZZZZ</name>
<protein>
    <submittedName>
        <fullName evidence="7">Unannotated protein</fullName>
    </submittedName>
</protein>
<evidence type="ECO:0000313" key="7">
    <source>
        <dbReference type="EMBL" id="CAB4948952.1"/>
    </source>
</evidence>
<feature type="transmembrane region" description="Helical" evidence="6">
    <location>
        <begin position="247"/>
        <end position="267"/>
    </location>
</feature>
<proteinExistence type="predicted"/>
<evidence type="ECO:0000256" key="4">
    <source>
        <dbReference type="ARBA" id="ARBA00022989"/>
    </source>
</evidence>